<organism evidence="12 13">
    <name type="scientific">Carboxydothermus pertinax</name>
    <dbReference type="NCBI Taxonomy" id="870242"/>
    <lineage>
        <taxon>Bacteria</taxon>
        <taxon>Bacillati</taxon>
        <taxon>Bacillota</taxon>
        <taxon>Clostridia</taxon>
        <taxon>Thermoanaerobacterales</taxon>
        <taxon>Thermoanaerobacteraceae</taxon>
        <taxon>Carboxydothermus</taxon>
    </lineage>
</organism>
<keyword evidence="3 10" id="KW-0963">Cytoplasm</keyword>
<dbReference type="GO" id="GO:0006426">
    <property type="term" value="P:glycyl-tRNA aminoacylation"/>
    <property type="evidence" value="ECO:0007669"/>
    <property type="project" value="UniProtKB-UniRule"/>
</dbReference>
<evidence type="ECO:0000256" key="8">
    <source>
        <dbReference type="ARBA" id="ARBA00023146"/>
    </source>
</evidence>
<evidence type="ECO:0000256" key="1">
    <source>
        <dbReference type="ARBA" id="ARBA00004496"/>
    </source>
</evidence>
<evidence type="ECO:0000256" key="5">
    <source>
        <dbReference type="ARBA" id="ARBA00022741"/>
    </source>
</evidence>
<feature type="domain" description="DALR anticodon binding" evidence="11">
    <location>
        <begin position="585"/>
        <end position="688"/>
    </location>
</feature>
<reference evidence="13" key="1">
    <citation type="submission" date="2016-12" db="EMBL/GenBank/DDBJ databases">
        <title>Draft Genome Sequences od Carboxydothermus pertinax and islandicus, Hydrogenogenic Carboxydotrophic Bacteria.</title>
        <authorList>
            <person name="Fukuyama Y."/>
            <person name="Ohmae K."/>
            <person name="Yoneda Y."/>
            <person name="Yoshida T."/>
            <person name="Sako Y."/>
        </authorList>
    </citation>
    <scope>NUCLEOTIDE SEQUENCE [LARGE SCALE GENOMIC DNA]</scope>
    <source>
        <strain evidence="13">Ug1</strain>
    </source>
</reference>
<evidence type="ECO:0000256" key="10">
    <source>
        <dbReference type="HAMAP-Rule" id="MF_00255"/>
    </source>
</evidence>
<gene>
    <name evidence="10" type="primary">glyS</name>
    <name evidence="12" type="ORF">cpu_16780</name>
</gene>
<evidence type="ECO:0000313" key="12">
    <source>
        <dbReference type="EMBL" id="GAV23168.1"/>
    </source>
</evidence>
<dbReference type="PANTHER" id="PTHR30075">
    <property type="entry name" value="GLYCYL-TRNA SYNTHETASE"/>
    <property type="match status" value="1"/>
</dbReference>
<name>A0A1L8CW70_9THEO</name>
<dbReference type="GO" id="GO:0004820">
    <property type="term" value="F:glycine-tRNA ligase activity"/>
    <property type="evidence" value="ECO:0007669"/>
    <property type="project" value="UniProtKB-UniRule"/>
</dbReference>
<dbReference type="NCBIfam" id="TIGR00211">
    <property type="entry name" value="glyS"/>
    <property type="match status" value="1"/>
</dbReference>
<dbReference type="HAMAP" id="MF_00255">
    <property type="entry name" value="Gly_tRNA_synth_beta"/>
    <property type="match status" value="1"/>
</dbReference>
<dbReference type="Proteomes" id="UP000187485">
    <property type="component" value="Unassembled WGS sequence"/>
</dbReference>
<dbReference type="RefSeq" id="WP_075859615.1">
    <property type="nucleotide sequence ID" value="NZ_BDJK01000033.1"/>
</dbReference>
<dbReference type="EC" id="6.1.1.14" evidence="10"/>
<evidence type="ECO:0000256" key="4">
    <source>
        <dbReference type="ARBA" id="ARBA00022598"/>
    </source>
</evidence>
<dbReference type="InterPro" id="IPR015944">
    <property type="entry name" value="Gly-tRNA-synth_bsu"/>
</dbReference>
<protein>
    <recommendedName>
        <fullName evidence="10">Glycine--tRNA ligase beta subunit</fullName>
        <ecNumber evidence="10">6.1.1.14</ecNumber>
    </recommendedName>
    <alternativeName>
        <fullName evidence="10">Glycyl-tRNA synthetase beta subunit</fullName>
        <shortName evidence="10">GlyRS</shortName>
    </alternativeName>
</protein>
<dbReference type="PANTHER" id="PTHR30075:SF2">
    <property type="entry name" value="GLYCINE--TRNA LIGASE, CHLOROPLASTIC_MITOCHONDRIAL 2"/>
    <property type="match status" value="1"/>
</dbReference>
<dbReference type="EMBL" id="BDJK01000033">
    <property type="protein sequence ID" value="GAV23168.1"/>
    <property type="molecule type" value="Genomic_DNA"/>
</dbReference>
<dbReference type="GO" id="GO:0006420">
    <property type="term" value="P:arginyl-tRNA aminoacylation"/>
    <property type="evidence" value="ECO:0007669"/>
    <property type="project" value="InterPro"/>
</dbReference>
<keyword evidence="5 10" id="KW-0547">Nucleotide-binding</keyword>
<dbReference type="GO" id="GO:0005524">
    <property type="term" value="F:ATP binding"/>
    <property type="evidence" value="ECO:0007669"/>
    <property type="project" value="UniProtKB-UniRule"/>
</dbReference>
<proteinExistence type="inferred from homology"/>
<dbReference type="InterPro" id="IPR006194">
    <property type="entry name" value="Gly-tRNA-synth_heterodimer"/>
</dbReference>
<dbReference type="SUPFAM" id="SSF109604">
    <property type="entry name" value="HD-domain/PDEase-like"/>
    <property type="match status" value="1"/>
</dbReference>
<comment type="catalytic activity">
    <reaction evidence="9 10">
        <text>tRNA(Gly) + glycine + ATP = glycyl-tRNA(Gly) + AMP + diphosphate</text>
        <dbReference type="Rhea" id="RHEA:16013"/>
        <dbReference type="Rhea" id="RHEA-COMP:9664"/>
        <dbReference type="Rhea" id="RHEA-COMP:9683"/>
        <dbReference type="ChEBI" id="CHEBI:30616"/>
        <dbReference type="ChEBI" id="CHEBI:33019"/>
        <dbReference type="ChEBI" id="CHEBI:57305"/>
        <dbReference type="ChEBI" id="CHEBI:78442"/>
        <dbReference type="ChEBI" id="CHEBI:78522"/>
        <dbReference type="ChEBI" id="CHEBI:456215"/>
        <dbReference type="EC" id="6.1.1.14"/>
    </reaction>
</comment>
<comment type="subunit">
    <text evidence="10">Tetramer of two alpha and two beta subunits.</text>
</comment>
<evidence type="ECO:0000259" key="11">
    <source>
        <dbReference type="SMART" id="SM00836"/>
    </source>
</evidence>
<accession>A0A1L8CW70</accession>
<comment type="caution">
    <text evidence="12">The sequence shown here is derived from an EMBL/GenBank/DDBJ whole genome shotgun (WGS) entry which is preliminary data.</text>
</comment>
<evidence type="ECO:0000256" key="7">
    <source>
        <dbReference type="ARBA" id="ARBA00022917"/>
    </source>
</evidence>
<dbReference type="GO" id="GO:0004814">
    <property type="term" value="F:arginine-tRNA ligase activity"/>
    <property type="evidence" value="ECO:0007669"/>
    <property type="project" value="InterPro"/>
</dbReference>
<keyword evidence="6 10" id="KW-0067">ATP-binding</keyword>
<evidence type="ECO:0000313" key="13">
    <source>
        <dbReference type="Proteomes" id="UP000187485"/>
    </source>
</evidence>
<keyword evidence="7 10" id="KW-0648">Protein biosynthesis</keyword>
<evidence type="ECO:0000256" key="2">
    <source>
        <dbReference type="ARBA" id="ARBA00008226"/>
    </source>
</evidence>
<dbReference type="SMART" id="SM00836">
    <property type="entry name" value="DALR_1"/>
    <property type="match status" value="1"/>
</dbReference>
<keyword evidence="4 10" id="KW-0436">Ligase</keyword>
<evidence type="ECO:0000256" key="3">
    <source>
        <dbReference type="ARBA" id="ARBA00022490"/>
    </source>
</evidence>
<dbReference type="InterPro" id="IPR008909">
    <property type="entry name" value="DALR_anticod-bd"/>
</dbReference>
<dbReference type="OrthoDB" id="9775440at2"/>
<evidence type="ECO:0000256" key="6">
    <source>
        <dbReference type="ARBA" id="ARBA00022840"/>
    </source>
</evidence>
<dbReference type="AlphaFoldDB" id="A0A1L8CW70"/>
<dbReference type="STRING" id="870242.cpu_16780"/>
<keyword evidence="13" id="KW-1185">Reference proteome</keyword>
<sequence length="690" mass="78619">MDYLLEIGVEEIPARFIPGIIEETQNKGDELFKENGIIYESLITEATPRRIVLWVSGILEKTEEKILEVRGPSLKAAYDSEGNPTKALLGFAKSQGIEPHEVVTKEVNGVEYIFARKKTGGEEVSKLLPEIAQKLIKSLSFPKPMRWGEQEFKFIRPIRWVVSLLEDKVISFEVAGIKADRLSKGHRFLGKQEIYLEKASDYFTLMRENYVLVSLKERVEVIRNALERIAREEGVTVEQDEELLLENANLVEYPTVVIGEIDPEFLALPKEVIITPMKEHQRYFPLYRKDGSLYHKFLAIRNGGDVNLKEIAEGYARVLKARLYDARFFYREDLRKSLESYNEKLTRIVFQEKLGTVWDKVLRLKQLVTDLGKELFEAMDTISIAQRAAELSKADLATNMVYEFPELQGIMGRDYALKSGEKREVAEAIFEHYLPRFAGDEVARSKAGVLLSCAEKLDNLTAFFALDQIPTGSADPYGLRRQALGLLRTIIENKLHLSLSHGINLAFNLLPETVKNNNEVNELYEKLREFIYQRLKGFLLEEGYSYDTVDAVLVLEKDDIYDIYLRVKALEKFRNHPDFTALATTFTRAYNLARKGKGTEVRSELLTEPAEKELYEKFREVAGKASQALMAKDYQKAMAVAALLAKPLDRFFNEVLVMAEDETIRENRLGILGAIAGLVLEIADLSKIAG</sequence>
<dbReference type="GO" id="GO:0005829">
    <property type="term" value="C:cytosol"/>
    <property type="evidence" value="ECO:0007669"/>
    <property type="project" value="TreeGrafter"/>
</dbReference>
<dbReference type="Pfam" id="PF02092">
    <property type="entry name" value="tRNA_synt_2f"/>
    <property type="match status" value="1"/>
</dbReference>
<keyword evidence="8 10" id="KW-0030">Aminoacyl-tRNA synthetase</keyword>
<dbReference type="Pfam" id="PF05746">
    <property type="entry name" value="DALR_1"/>
    <property type="match status" value="1"/>
</dbReference>
<dbReference type="PRINTS" id="PR01045">
    <property type="entry name" value="TRNASYNTHGB"/>
</dbReference>
<dbReference type="PROSITE" id="PS50861">
    <property type="entry name" value="AA_TRNA_LIGASE_II_GLYAB"/>
    <property type="match status" value="1"/>
</dbReference>
<comment type="subcellular location">
    <subcellularLocation>
        <location evidence="1 10">Cytoplasm</location>
    </subcellularLocation>
</comment>
<comment type="similarity">
    <text evidence="2 10">Belongs to the class-II aminoacyl-tRNA synthetase family.</text>
</comment>
<evidence type="ECO:0000256" key="9">
    <source>
        <dbReference type="ARBA" id="ARBA00047937"/>
    </source>
</evidence>